<reference evidence="6 7" key="1">
    <citation type="submission" date="2014-10" db="EMBL/GenBank/DDBJ databases">
        <authorList>
            <person name="Seo M.-J."/>
            <person name="Seok Y.J."/>
            <person name="Cha I.-T."/>
        </authorList>
    </citation>
    <scope>NUCLEOTIDE SEQUENCE [LARGE SCALE GENOMIC DNA]</scope>
    <source>
        <strain evidence="6 7">NEU</strain>
    </source>
</reference>
<feature type="chain" id="PRO_5010284156" evidence="4">
    <location>
        <begin position="31"/>
        <end position="199"/>
    </location>
</feature>
<dbReference type="GO" id="GO:0032259">
    <property type="term" value="P:methylation"/>
    <property type="evidence" value="ECO:0007669"/>
    <property type="project" value="UniProtKB-KW"/>
</dbReference>
<dbReference type="Proteomes" id="UP000180246">
    <property type="component" value="Unassembled WGS sequence"/>
</dbReference>
<dbReference type="GO" id="GO:0016279">
    <property type="term" value="F:protein-lysine N-methyltransferase activity"/>
    <property type="evidence" value="ECO:0007669"/>
    <property type="project" value="InterPro"/>
</dbReference>
<evidence type="ECO:0000259" key="5">
    <source>
        <dbReference type="Pfam" id="PF13847"/>
    </source>
</evidence>
<keyword evidence="4" id="KW-0732">Signal</keyword>
<feature type="domain" description="Methyltransferase" evidence="5">
    <location>
        <begin position="65"/>
        <end position="130"/>
    </location>
</feature>
<dbReference type="PROSITE" id="PS51318">
    <property type="entry name" value="TAT"/>
    <property type="match status" value="1"/>
</dbReference>
<evidence type="ECO:0000313" key="7">
    <source>
        <dbReference type="Proteomes" id="UP000180246"/>
    </source>
</evidence>
<organism evidence="6 7">
    <name type="scientific">Massilia timonae</name>
    <dbReference type="NCBI Taxonomy" id="47229"/>
    <lineage>
        <taxon>Bacteria</taxon>
        <taxon>Pseudomonadati</taxon>
        <taxon>Pseudomonadota</taxon>
        <taxon>Betaproteobacteria</taxon>
        <taxon>Burkholderiales</taxon>
        <taxon>Oxalobacteraceae</taxon>
        <taxon>Telluria group</taxon>
        <taxon>Massilia</taxon>
    </lineage>
</organism>
<evidence type="ECO:0000256" key="4">
    <source>
        <dbReference type="SAM" id="SignalP"/>
    </source>
</evidence>
<keyword evidence="2 6" id="KW-0808">Transferase</keyword>
<dbReference type="SUPFAM" id="SSF53335">
    <property type="entry name" value="S-adenosyl-L-methionine-dependent methyltransferases"/>
    <property type="match status" value="1"/>
</dbReference>
<dbReference type="EMBL" id="JRYB01000001">
    <property type="protein sequence ID" value="OIJ41984.1"/>
    <property type="molecule type" value="Genomic_DNA"/>
</dbReference>
<dbReference type="InterPro" id="IPR029063">
    <property type="entry name" value="SAM-dependent_MTases_sf"/>
</dbReference>
<accession>A0A1S2NBE2</accession>
<dbReference type="PANTHER" id="PTHR13610">
    <property type="entry name" value="METHYLTRANSFERASE DOMAIN-CONTAINING PROTEIN"/>
    <property type="match status" value="1"/>
</dbReference>
<dbReference type="AlphaFoldDB" id="A0A1S2NBE2"/>
<evidence type="ECO:0000313" key="6">
    <source>
        <dbReference type="EMBL" id="OIJ41984.1"/>
    </source>
</evidence>
<proteinExistence type="predicted"/>
<feature type="signal peptide" evidence="4">
    <location>
        <begin position="1"/>
        <end position="30"/>
    </location>
</feature>
<name>A0A1S2NBE2_9BURK</name>
<dbReference type="InterPro" id="IPR006311">
    <property type="entry name" value="TAT_signal"/>
</dbReference>
<keyword evidence="1 6" id="KW-0489">Methyltransferase</keyword>
<dbReference type="Pfam" id="PF13847">
    <property type="entry name" value="Methyltransf_31"/>
    <property type="match status" value="1"/>
</dbReference>
<dbReference type="InterPro" id="IPR026170">
    <property type="entry name" value="FAM173A/B"/>
</dbReference>
<sequence length="199" mass="21737">MNPQPRRRTLLLSTAAATGLMMFPFGRALAQATAATAATPRLDVPYVPTPQEVVDKMLDLAKVGKNDTLFDLGCGDGRIVVTAAKQRGARGTGIDIDPTRIAEAKENAKKAGVSDRAQFRVGDLFKTDFSTATVVTLYLLPTINAKLRPQLWKQLKVGTRVVSHAFDMGSEWPAEKTVEVDGRTIYYWTITEANKKEVA</sequence>
<dbReference type="PANTHER" id="PTHR13610:SF11">
    <property type="entry name" value="METHYLTRANSFERASE DOMAIN-CONTAINING PROTEIN"/>
    <property type="match status" value="1"/>
</dbReference>
<evidence type="ECO:0000256" key="3">
    <source>
        <dbReference type="ARBA" id="ARBA00022691"/>
    </source>
</evidence>
<gene>
    <name evidence="6" type="ORF">LO55_3801</name>
</gene>
<protein>
    <submittedName>
        <fullName evidence="6">RNA cap guanine-N2 methyltransferase family protein</fullName>
    </submittedName>
</protein>
<evidence type="ECO:0000256" key="2">
    <source>
        <dbReference type="ARBA" id="ARBA00022679"/>
    </source>
</evidence>
<dbReference type="CDD" id="cd02440">
    <property type="entry name" value="AdoMet_MTases"/>
    <property type="match status" value="1"/>
</dbReference>
<dbReference type="InterPro" id="IPR025714">
    <property type="entry name" value="Methyltranfer_dom"/>
</dbReference>
<comment type="caution">
    <text evidence="6">The sequence shown here is derived from an EMBL/GenBank/DDBJ whole genome shotgun (WGS) entry which is preliminary data.</text>
</comment>
<keyword evidence="3" id="KW-0949">S-adenosyl-L-methionine</keyword>
<evidence type="ECO:0000256" key="1">
    <source>
        <dbReference type="ARBA" id="ARBA00022603"/>
    </source>
</evidence>
<dbReference type="Gene3D" id="3.40.50.150">
    <property type="entry name" value="Vaccinia Virus protein VP39"/>
    <property type="match status" value="1"/>
</dbReference>
<dbReference type="RefSeq" id="WP_071362650.1">
    <property type="nucleotide sequence ID" value="NZ_JRYB01000001.1"/>
</dbReference>